<dbReference type="InterPro" id="IPR011009">
    <property type="entry name" value="Kinase-like_dom_sf"/>
</dbReference>
<proteinExistence type="predicted"/>
<accession>A0ABV3U9G1</accession>
<protein>
    <submittedName>
        <fullName evidence="3">Phosphotransferase</fullName>
    </submittedName>
</protein>
<dbReference type="PANTHER" id="PTHR23020:SF41">
    <property type="entry name" value="AMINOGLYCOSIDE PHOSPHOTRANSFERASE DOMAIN-CONTAINING PROTEIN"/>
    <property type="match status" value="1"/>
</dbReference>
<dbReference type="SMART" id="SM00587">
    <property type="entry name" value="CHK"/>
    <property type="match status" value="1"/>
</dbReference>
<reference evidence="3 4" key="1">
    <citation type="journal article" date="2011" name="Int. J. Syst. Evol. Microbiol.">
        <title>Zhongshania antarctica gen. nov., sp. nov. and Zhongshania guokunii sp. nov., gammaproteobacteria respectively isolated from coastal attached (fast) ice and surface seawater of the Antarctic.</title>
        <authorList>
            <person name="Li H.J."/>
            <person name="Zhang X.Y."/>
            <person name="Chen C.X."/>
            <person name="Zhang Y.J."/>
            <person name="Gao Z.M."/>
            <person name="Yu Y."/>
            <person name="Chen X.L."/>
            <person name="Chen B."/>
            <person name="Zhang Y.Z."/>
        </authorList>
    </citation>
    <scope>NUCLEOTIDE SEQUENCE [LARGE SCALE GENOMIC DNA]</scope>
    <source>
        <strain evidence="3 4">ZS6-22T</strain>
    </source>
</reference>
<name>A0ABV3U9G1_9GAMM</name>
<dbReference type="InterPro" id="IPR015897">
    <property type="entry name" value="CHK_kinase-like"/>
</dbReference>
<evidence type="ECO:0000313" key="4">
    <source>
        <dbReference type="Proteomes" id="UP001557485"/>
    </source>
</evidence>
<comment type="caution">
    <text evidence="3">The sequence shown here is derived from an EMBL/GenBank/DDBJ whole genome shotgun (WGS) entry which is preliminary data.</text>
</comment>
<dbReference type="InterPro" id="IPR052961">
    <property type="entry name" value="Oxido-Kinase-like_Enzymes"/>
</dbReference>
<evidence type="ECO:0000256" key="1">
    <source>
        <dbReference type="SAM" id="MobiDB-lite"/>
    </source>
</evidence>
<dbReference type="EMBL" id="JBFRYA010000009">
    <property type="protein sequence ID" value="MEX1669609.1"/>
    <property type="molecule type" value="Genomic_DNA"/>
</dbReference>
<dbReference type="Proteomes" id="UP001557485">
    <property type="component" value="Unassembled WGS sequence"/>
</dbReference>
<evidence type="ECO:0000259" key="2">
    <source>
        <dbReference type="SMART" id="SM00587"/>
    </source>
</evidence>
<organism evidence="3 4">
    <name type="scientific">Zhongshania guokunii</name>
    <dbReference type="NCBI Taxonomy" id="641783"/>
    <lineage>
        <taxon>Bacteria</taxon>
        <taxon>Pseudomonadati</taxon>
        <taxon>Pseudomonadota</taxon>
        <taxon>Gammaproteobacteria</taxon>
        <taxon>Cellvibrionales</taxon>
        <taxon>Spongiibacteraceae</taxon>
        <taxon>Zhongshania</taxon>
    </lineage>
</organism>
<dbReference type="InterPro" id="IPR004119">
    <property type="entry name" value="EcKL"/>
</dbReference>
<evidence type="ECO:0000313" key="3">
    <source>
        <dbReference type="EMBL" id="MEX1669609.1"/>
    </source>
</evidence>
<dbReference type="Pfam" id="PF02958">
    <property type="entry name" value="EcKL"/>
    <property type="match status" value="1"/>
</dbReference>
<feature type="region of interest" description="Disordered" evidence="1">
    <location>
        <begin position="1"/>
        <end position="24"/>
    </location>
</feature>
<dbReference type="RefSeq" id="WP_368381877.1">
    <property type="nucleotide sequence ID" value="NZ_JBFRYA010000009.1"/>
</dbReference>
<gene>
    <name evidence="3" type="ORF">AB4876_11870</name>
</gene>
<dbReference type="PANTHER" id="PTHR23020">
    <property type="entry name" value="UNCHARACTERIZED NUCLEAR HORMONE RECEPTOR-RELATED"/>
    <property type="match status" value="1"/>
</dbReference>
<feature type="compositionally biased region" description="Basic and acidic residues" evidence="1">
    <location>
        <begin position="1"/>
        <end position="16"/>
    </location>
</feature>
<keyword evidence="4" id="KW-1185">Reference proteome</keyword>
<dbReference type="SUPFAM" id="SSF56112">
    <property type="entry name" value="Protein kinase-like (PK-like)"/>
    <property type="match status" value="1"/>
</dbReference>
<sequence length="403" mass="45925">MADKEKLETKQDDRPYPSRPGSLPRELNQVTAQWLTELLGRKYQGLVVEKLEEVQLINSHTTKLRVKLHYNAVGHSVGLPQNVCLKSNWSEGFESGEICELEARFYSMMQNHLSAPVPRSYFADWDGDGSGRGVVMFEDLGCAAGTFGNSLDHLGVDGVAKGLESLAVLHASLWDSPQLNQDWLHRSMNTAVDTEQVLRMYNYSKINIDRPAYREFLPDWLHQTPERFAHAFDELAAIDREMAGPLCLVHGDSHQGNSFLRDNGERVWLDWQLVRKGKPWRDIVYFTLGALTVEERRSSARDLVNHYYDHLLSLGVKGVESREVAWQQFQLWPAYGMQAWLSNMDVWGQSGGDMIRRFWTAAADYETVERLTAGKSPRREIRLGEGAREVSPMIKDMLARGEI</sequence>
<dbReference type="Gene3D" id="3.90.1200.10">
    <property type="match status" value="1"/>
</dbReference>
<feature type="domain" description="CHK kinase-like" evidence="2">
    <location>
        <begin position="135"/>
        <end position="317"/>
    </location>
</feature>